<name>A0A645JDZ9_9ZZZZ</name>
<dbReference type="EMBL" id="VSSQ01139289">
    <property type="protein sequence ID" value="MPN61955.1"/>
    <property type="molecule type" value="Genomic_DNA"/>
</dbReference>
<evidence type="ECO:0000313" key="1">
    <source>
        <dbReference type="EMBL" id="MPN61955.1"/>
    </source>
</evidence>
<proteinExistence type="predicted"/>
<comment type="caution">
    <text evidence="1">The sequence shown here is derived from an EMBL/GenBank/DDBJ whole genome shotgun (WGS) entry which is preliminary data.</text>
</comment>
<gene>
    <name evidence="1" type="ORF">SDC9_209701</name>
</gene>
<sequence length="147" mass="16528">MAEVARHLTQIIKVADDIARVTVRACECRRGHDALIAGSADVAAEVHIDVIDGRYAHLFQHARRVPGKNFAQYLHRRVNAQLIPFYVALVVAVFKGGSRCAVEYADAEGLPDLLCHPPVFRRDQADARIRRVKRRIDWGSRVIPQPD</sequence>
<organism evidence="1">
    <name type="scientific">bioreactor metagenome</name>
    <dbReference type="NCBI Taxonomy" id="1076179"/>
    <lineage>
        <taxon>unclassified sequences</taxon>
        <taxon>metagenomes</taxon>
        <taxon>ecological metagenomes</taxon>
    </lineage>
</organism>
<dbReference type="AlphaFoldDB" id="A0A645JDZ9"/>
<reference evidence="1" key="1">
    <citation type="submission" date="2019-08" db="EMBL/GenBank/DDBJ databases">
        <authorList>
            <person name="Kucharzyk K."/>
            <person name="Murdoch R.W."/>
            <person name="Higgins S."/>
            <person name="Loffler F."/>
        </authorList>
    </citation>
    <scope>NUCLEOTIDE SEQUENCE</scope>
</reference>
<accession>A0A645JDZ9</accession>
<protein>
    <submittedName>
        <fullName evidence="1">Uncharacterized protein</fullName>
    </submittedName>
</protein>